<protein>
    <submittedName>
        <fullName evidence="1">Uncharacterized protein</fullName>
    </submittedName>
</protein>
<gene>
    <name evidence="1" type="ORF">D5086_032272</name>
</gene>
<evidence type="ECO:0000313" key="1">
    <source>
        <dbReference type="EMBL" id="KAL3566857.1"/>
    </source>
</evidence>
<dbReference type="EMBL" id="RCHU02000018">
    <property type="protein sequence ID" value="KAL3566857.1"/>
    <property type="molecule type" value="Genomic_DNA"/>
</dbReference>
<proteinExistence type="predicted"/>
<comment type="caution">
    <text evidence="1">The sequence shown here is derived from an EMBL/GenBank/DDBJ whole genome shotgun (WGS) entry which is preliminary data.</text>
</comment>
<accession>A0ACC4ALT8</accession>
<name>A0ACC4ALT8_POPAL</name>
<reference evidence="1 2" key="1">
    <citation type="journal article" date="2024" name="Plant Biotechnol. J.">
        <title>Genome and CRISPR/Cas9 system of a widespread forest tree (Populus alba) in the world.</title>
        <authorList>
            <person name="Liu Y.J."/>
            <person name="Jiang P.F."/>
            <person name="Han X.M."/>
            <person name="Li X.Y."/>
            <person name="Wang H.M."/>
            <person name="Wang Y.J."/>
            <person name="Wang X.X."/>
            <person name="Zeng Q.Y."/>
        </authorList>
    </citation>
    <scope>NUCLEOTIDE SEQUENCE [LARGE SCALE GENOMIC DNA]</scope>
    <source>
        <strain evidence="2">cv. PAL-ZL1</strain>
    </source>
</reference>
<sequence>MIDVCRRELWLRASQQFLFFVDNGLKHPTFLLILVSPTIKMIITSSVATWKDCGSSSNYPLCVMALYHSKLRASSLKMEPFTVSYDQRSEFLKLSYLHSFQHSNVKVRHSLNPRITPTRLHEPHALVISNEHPQNADFPRNYSRKEKKPFPIPIVELRRAARERLKKSKGQPKGRVPPPKKGLIVRSLLPLAYDVFNARITLINNLRKLLKVVPVHACGWCEELHVGPEGHPFKSCKGKHASLRNGLHQWTNAAIEDVLVPVEAYHLYDRLGKRITHEERFSIPQIPAVMELCIQAGVHIPEYPTKRRRKPIIRIGKREFADADESDLPDLLEVPLKPLLIEISISEAVAPANEEEKTLLAEETLQAWEKMRKGAKRLMQMYRVRACGYCPESAVLDDLIPPRYVWHVPDVVGLPLRRELRNFYGQAPAVVEICVQAGAAVPDQYKSTMRLDIGIPSSVKEAEMAV</sequence>
<dbReference type="Proteomes" id="UP000309997">
    <property type="component" value="Unassembled WGS sequence"/>
</dbReference>
<keyword evidence="2" id="KW-1185">Reference proteome</keyword>
<organism evidence="1 2">
    <name type="scientific">Populus alba</name>
    <name type="common">White poplar</name>
    <dbReference type="NCBI Taxonomy" id="43335"/>
    <lineage>
        <taxon>Eukaryota</taxon>
        <taxon>Viridiplantae</taxon>
        <taxon>Streptophyta</taxon>
        <taxon>Embryophyta</taxon>
        <taxon>Tracheophyta</taxon>
        <taxon>Spermatophyta</taxon>
        <taxon>Magnoliopsida</taxon>
        <taxon>eudicotyledons</taxon>
        <taxon>Gunneridae</taxon>
        <taxon>Pentapetalae</taxon>
        <taxon>rosids</taxon>
        <taxon>fabids</taxon>
        <taxon>Malpighiales</taxon>
        <taxon>Salicaceae</taxon>
        <taxon>Saliceae</taxon>
        <taxon>Populus</taxon>
    </lineage>
</organism>
<evidence type="ECO:0000313" key="2">
    <source>
        <dbReference type="Proteomes" id="UP000309997"/>
    </source>
</evidence>